<comment type="subcellular location">
    <subcellularLocation>
        <location evidence="1">Membrane</location>
        <topology evidence="1">Multi-pass membrane protein</topology>
    </subcellularLocation>
</comment>
<evidence type="ECO:0000313" key="8">
    <source>
        <dbReference type="Proteomes" id="UP000694941"/>
    </source>
</evidence>
<evidence type="ECO:0000256" key="4">
    <source>
        <dbReference type="ARBA" id="ARBA00023136"/>
    </source>
</evidence>
<reference evidence="9" key="1">
    <citation type="submission" date="2025-08" db="UniProtKB">
        <authorList>
            <consortium name="RefSeq"/>
        </authorList>
    </citation>
    <scope>IDENTIFICATION</scope>
    <source>
        <tissue evidence="9">Muscle</tissue>
    </source>
</reference>
<dbReference type="Pfam" id="PF26037">
    <property type="entry name" value="zf-RING_DCST1_C"/>
    <property type="match status" value="1"/>
</dbReference>
<feature type="transmembrane region" description="Helical" evidence="5">
    <location>
        <begin position="254"/>
        <end position="272"/>
    </location>
</feature>
<organism evidence="8 9">
    <name type="scientific">Limulus polyphemus</name>
    <name type="common">Atlantic horseshoe crab</name>
    <dbReference type="NCBI Taxonomy" id="6850"/>
    <lineage>
        <taxon>Eukaryota</taxon>
        <taxon>Metazoa</taxon>
        <taxon>Ecdysozoa</taxon>
        <taxon>Arthropoda</taxon>
        <taxon>Chelicerata</taxon>
        <taxon>Merostomata</taxon>
        <taxon>Xiphosura</taxon>
        <taxon>Limulidae</taxon>
        <taxon>Limulus</taxon>
    </lineage>
</organism>
<evidence type="ECO:0000256" key="3">
    <source>
        <dbReference type="ARBA" id="ARBA00022989"/>
    </source>
</evidence>
<feature type="domain" description="E3 ubiquitin-protein ligase DCST1-like C-terminal" evidence="7">
    <location>
        <begin position="524"/>
        <end position="565"/>
    </location>
</feature>
<feature type="transmembrane region" description="Helical" evidence="5">
    <location>
        <begin position="338"/>
        <end position="359"/>
    </location>
</feature>
<accession>A0ABM1TDB0</accession>
<name>A0ABM1TDB0_LIMPO</name>
<keyword evidence="3 5" id="KW-1133">Transmembrane helix</keyword>
<evidence type="ECO:0000256" key="2">
    <source>
        <dbReference type="ARBA" id="ARBA00022692"/>
    </source>
</evidence>
<keyword evidence="4 5" id="KW-0472">Membrane</keyword>
<dbReference type="GeneID" id="106469586"/>
<sequence>MDFQRCNSVENHDEQDELKKDIDYVDEVEDREPRAKMIYQKYMTMVSSQFGEEVENEYAMKLEFRCEDGFGTLQRSYVAVHFVCTRCGRDYIGSTIRRLEQRIKEQITSRTVLLKSRESTVFHFNILPFSVTDVFSMGVVMCRKSFKEAEDRCFQKLSFLGYLLCWPMKLTFLCRLVNVFLGDRMCEGHDPVNVGFGESYATGEKLSTEMKMNFNLNMQYKLVIPGQQVDQITPQDVSKAIENEFNVRKRYFDYIFKIICRLIGFLFLLVFLEAKSYNNSYLRDIQFDNFHITAYFRHIDARRKRKGKRTLLPLKKGEKKELLDALDMRMSVDERSKIILVFSVILFIDKLLLDVLLILKRHSRIDYHQLGTHDVRVIIYGNGAVANLVRAVLKGFNQTHTLDQISTSAVCLPSPRISDEKEITVIYIIYLLIWILFFMEAYGIRLRSRICGFFYPKRSKKRILFLYNEWLKRRHSYLHYMKHKIRKAARRKLLSPIKPTFLDKLFKNKPFVAKLFTLFVPSDRKCLLCEDPQKADFHFCENKKCNFCYCKQCWSELKQCYACNAKDYDHGSDITDDDDDW</sequence>
<protein>
    <submittedName>
        <fullName evidence="9">DC-STAMP domain-containing protein 1-like</fullName>
    </submittedName>
</protein>
<gene>
    <name evidence="9" type="primary">LOC106469586</name>
</gene>
<keyword evidence="8" id="KW-1185">Reference proteome</keyword>
<dbReference type="PANTHER" id="PTHR21041:SF17">
    <property type="entry name" value="E3 UBIQUITIN-PROTEIN LIGASE DCST1"/>
    <property type="match status" value="1"/>
</dbReference>
<dbReference type="Pfam" id="PF07782">
    <property type="entry name" value="DC_STAMP"/>
    <property type="match status" value="1"/>
</dbReference>
<evidence type="ECO:0000259" key="7">
    <source>
        <dbReference type="Pfam" id="PF26037"/>
    </source>
</evidence>
<evidence type="ECO:0000313" key="9">
    <source>
        <dbReference type="RefSeq" id="XP_022253866.1"/>
    </source>
</evidence>
<feature type="domain" description="Dendritic cell-specific transmembrane protein-like" evidence="6">
    <location>
        <begin position="287"/>
        <end position="467"/>
    </location>
</feature>
<dbReference type="InterPro" id="IPR058842">
    <property type="entry name" value="DCST1_C"/>
</dbReference>
<dbReference type="InterPro" id="IPR051856">
    <property type="entry name" value="CSR-E3_Ligase_Protein"/>
</dbReference>
<evidence type="ECO:0000259" key="6">
    <source>
        <dbReference type="Pfam" id="PF07782"/>
    </source>
</evidence>
<proteinExistence type="predicted"/>
<evidence type="ECO:0000256" key="1">
    <source>
        <dbReference type="ARBA" id="ARBA00004141"/>
    </source>
</evidence>
<keyword evidence="2 5" id="KW-0812">Transmembrane</keyword>
<dbReference type="RefSeq" id="XP_022253866.1">
    <property type="nucleotide sequence ID" value="XM_022398158.1"/>
</dbReference>
<feature type="transmembrane region" description="Helical" evidence="5">
    <location>
        <begin position="425"/>
        <end position="444"/>
    </location>
</feature>
<dbReference type="Proteomes" id="UP000694941">
    <property type="component" value="Unplaced"/>
</dbReference>
<dbReference type="PANTHER" id="PTHR21041">
    <property type="entry name" value="DENDRITIC CELL-SPECIFIC TRANSMEMBRANE PROTEIN"/>
    <property type="match status" value="1"/>
</dbReference>
<evidence type="ECO:0000256" key="5">
    <source>
        <dbReference type="SAM" id="Phobius"/>
    </source>
</evidence>
<dbReference type="InterPro" id="IPR012858">
    <property type="entry name" value="DC_STAMP-like"/>
</dbReference>